<name>A0ABU1GEV7_9GAMM</name>
<dbReference type="Gene3D" id="3.40.50.720">
    <property type="entry name" value="NAD(P)-binding Rossmann-like Domain"/>
    <property type="match status" value="1"/>
</dbReference>
<keyword evidence="3" id="KW-1185">Reference proteome</keyword>
<evidence type="ECO:0000313" key="2">
    <source>
        <dbReference type="EMBL" id="MDR5876005.1"/>
    </source>
</evidence>
<dbReference type="EMBL" id="JARWAI010000010">
    <property type="protein sequence ID" value="MDR5876005.1"/>
    <property type="molecule type" value="Genomic_DNA"/>
</dbReference>
<reference evidence="2 3" key="1">
    <citation type="submission" date="2023-04" db="EMBL/GenBank/DDBJ databases">
        <title>A long-awaited taxogenomic arrangement of the family Halomonadaceae.</title>
        <authorList>
            <person name="De La Haba R."/>
            <person name="Chuvochina M."/>
            <person name="Wittouck S."/>
            <person name="Arahal D.R."/>
            <person name="Sanchez-Porro C."/>
            <person name="Hugenholtz P."/>
            <person name="Ventosa A."/>
        </authorList>
    </citation>
    <scope>NUCLEOTIDE SEQUENCE [LARGE SCALE GENOMIC DNA]</scope>
    <source>
        <strain evidence="2 3">DSM 18042</strain>
    </source>
</reference>
<dbReference type="InterPro" id="IPR036291">
    <property type="entry name" value="NAD(P)-bd_dom_sf"/>
</dbReference>
<dbReference type="Pfam" id="PF16363">
    <property type="entry name" value="GDP_Man_Dehyd"/>
    <property type="match status" value="1"/>
</dbReference>
<proteinExistence type="predicted"/>
<comment type="caution">
    <text evidence="2">The sequence shown here is derived from an EMBL/GenBank/DDBJ whole genome shotgun (WGS) entry which is preliminary data.</text>
</comment>
<dbReference type="Proteomes" id="UP001269267">
    <property type="component" value="Unassembled WGS sequence"/>
</dbReference>
<dbReference type="InterPro" id="IPR016040">
    <property type="entry name" value="NAD(P)-bd_dom"/>
</dbReference>
<evidence type="ECO:0000259" key="1">
    <source>
        <dbReference type="Pfam" id="PF16363"/>
    </source>
</evidence>
<dbReference type="SUPFAM" id="SSF51735">
    <property type="entry name" value="NAD(P)-binding Rossmann-fold domains"/>
    <property type="match status" value="1"/>
</dbReference>
<organism evidence="2 3">
    <name type="scientific">Vreelandella gomseomensis</name>
    <dbReference type="NCBI Taxonomy" id="370766"/>
    <lineage>
        <taxon>Bacteria</taxon>
        <taxon>Pseudomonadati</taxon>
        <taxon>Pseudomonadota</taxon>
        <taxon>Gammaproteobacteria</taxon>
        <taxon>Oceanospirillales</taxon>
        <taxon>Halomonadaceae</taxon>
        <taxon>Vreelandella</taxon>
    </lineage>
</organism>
<dbReference type="Gene3D" id="3.90.25.10">
    <property type="entry name" value="UDP-galactose 4-epimerase, domain 1"/>
    <property type="match status" value="1"/>
</dbReference>
<dbReference type="PANTHER" id="PTHR43000">
    <property type="entry name" value="DTDP-D-GLUCOSE 4,6-DEHYDRATASE-RELATED"/>
    <property type="match status" value="1"/>
</dbReference>
<dbReference type="GO" id="GO:0008446">
    <property type="term" value="F:GDP-mannose 4,6-dehydratase activity"/>
    <property type="evidence" value="ECO:0007669"/>
    <property type="project" value="UniProtKB-EC"/>
</dbReference>
<sequence length="327" mass="35787">MQRILVTGASGFVGHHLLAALHEAWPDARLHATVSRQGTTGRGGVASPRTTQWHSLDVRDASQVNELINRLKPQAIIHLAAQSHVPTSFEHTRYTWDVNLQGTLNILDSIQRECPDALLLNVGSSDMYGAAFRHGHKVSEDTAFEPLNPYAASKASADLAVGQTAASQSLRAVRARPFNHTGPGQRDAFVLASFATQIARIEQGKQSPVLETGDLTAERDFIDVQDVCQAYIELLSLPEEGQRGQAYNIASGRSMAIGELLQKLLSLSSVAIEHRLDPARQRPSDIPVVQASTEAIHAATRWQPSISCETMLSRLLDDCRQRQRQTP</sequence>
<dbReference type="RefSeq" id="WP_230447453.1">
    <property type="nucleotide sequence ID" value="NZ_JARWAI010000010.1"/>
</dbReference>
<gene>
    <name evidence="2" type="ORF">QC815_13880</name>
</gene>
<accession>A0ABU1GEV7</accession>
<evidence type="ECO:0000313" key="3">
    <source>
        <dbReference type="Proteomes" id="UP001269267"/>
    </source>
</evidence>
<keyword evidence="2" id="KW-0456">Lyase</keyword>
<feature type="domain" description="NAD(P)-binding" evidence="1">
    <location>
        <begin position="5"/>
        <end position="313"/>
    </location>
</feature>
<dbReference type="EC" id="4.2.1.47" evidence="2"/>
<protein>
    <submittedName>
        <fullName evidence="2">GDP-mannose 4,6-dehydratase</fullName>
        <ecNumber evidence="2">4.2.1.47</ecNumber>
    </submittedName>
</protein>